<evidence type="ECO:0000313" key="2">
    <source>
        <dbReference type="Proteomes" id="UP000515596"/>
    </source>
</evidence>
<gene>
    <name evidence="1" type="ORF">HC356_00515</name>
</gene>
<dbReference type="Proteomes" id="UP000515596">
    <property type="component" value="Chromosome"/>
</dbReference>
<accession>A0A7G5CBS2</accession>
<organism evidence="1 2">
    <name type="scientific">Wolbachia pipientis</name>
    <dbReference type="NCBI Taxonomy" id="955"/>
    <lineage>
        <taxon>Bacteria</taxon>
        <taxon>Pseudomonadati</taxon>
        <taxon>Pseudomonadota</taxon>
        <taxon>Alphaproteobacteria</taxon>
        <taxon>Rickettsiales</taxon>
        <taxon>Anaplasmataceae</taxon>
        <taxon>Wolbachieae</taxon>
        <taxon>Wolbachia</taxon>
    </lineage>
</organism>
<evidence type="ECO:0000313" key="1">
    <source>
        <dbReference type="EMBL" id="QMV46656.1"/>
    </source>
</evidence>
<reference evidence="1 2" key="1">
    <citation type="journal article" date="2020" name="Mol. Biol. Evol.">
        <title>Life and death of selfish genes: comparative genomics reveals the dynamic evolution of cytoplasmic incompatibility.</title>
        <authorList>
            <person name="Martinez J."/>
            <person name="Klasson L."/>
            <person name="Welch J."/>
            <person name="Jiggins F.M."/>
        </authorList>
    </citation>
    <scope>NUCLEOTIDE SEQUENCE [LARGE SCALE GENOMIC DNA]</scope>
    <source>
        <strain evidence="1">WNik</strain>
    </source>
</reference>
<dbReference type="EMBL" id="CP050530">
    <property type="protein sequence ID" value="QMV46656.1"/>
    <property type="molecule type" value="Genomic_DNA"/>
</dbReference>
<protein>
    <submittedName>
        <fullName evidence="1">Uncharacterized protein</fullName>
    </submittedName>
</protein>
<dbReference type="RefSeq" id="WP_182183496.1">
    <property type="nucleotide sequence ID" value="NZ_CP050530.1"/>
</dbReference>
<dbReference type="AlphaFoldDB" id="A0A7G5CBS2"/>
<sequence length="45" mass="4688">MLYSAQSIFLDPSSQATWMTREGGTGMTGEGTGLTIVIPLLVSGI</sequence>
<proteinExistence type="predicted"/>
<name>A0A7G5CBS2_WOLPI</name>